<proteinExistence type="predicted"/>
<comment type="caution">
    <text evidence="1">The sequence shown here is derived from an EMBL/GenBank/DDBJ whole genome shotgun (WGS) entry which is preliminary data.</text>
</comment>
<organism evidence="1 2">
    <name type="scientific">Nitrospira defluvii</name>
    <dbReference type="NCBI Taxonomy" id="330214"/>
    <lineage>
        <taxon>Bacteria</taxon>
        <taxon>Pseudomonadati</taxon>
        <taxon>Nitrospirota</taxon>
        <taxon>Nitrospiria</taxon>
        <taxon>Nitrospirales</taxon>
        <taxon>Nitrospiraceae</taxon>
        <taxon>Nitrospira</taxon>
    </lineage>
</organism>
<keyword evidence="2" id="KW-1185">Reference proteome</keyword>
<accession>A0ABM8S487</accession>
<evidence type="ECO:0000313" key="1">
    <source>
        <dbReference type="EMBL" id="CAE6788069.1"/>
    </source>
</evidence>
<sequence length="68" mass="7517">MSHRSGRVGGNEPWSADGLWLMVRGGGSDAALGLPGRVNAQCSMFDRTFIIENPPWVRNARHVSRERP</sequence>
<evidence type="ECO:0000313" key="2">
    <source>
        <dbReference type="Proteomes" id="UP000675880"/>
    </source>
</evidence>
<reference evidence="1 2" key="1">
    <citation type="submission" date="2021-02" db="EMBL/GenBank/DDBJ databases">
        <authorList>
            <person name="Han P."/>
        </authorList>
    </citation>
    <scope>NUCLEOTIDE SEQUENCE [LARGE SCALE GENOMIC DNA]</scope>
    <source>
        <strain evidence="1">Candidatus Nitrospira sp. ZN2</strain>
    </source>
</reference>
<dbReference type="Proteomes" id="UP000675880">
    <property type="component" value="Unassembled WGS sequence"/>
</dbReference>
<name>A0ABM8S487_9BACT</name>
<protein>
    <submittedName>
        <fullName evidence="1">Uncharacterized protein</fullName>
    </submittedName>
</protein>
<dbReference type="EMBL" id="CAJNBJ010000018">
    <property type="protein sequence ID" value="CAE6788069.1"/>
    <property type="molecule type" value="Genomic_DNA"/>
</dbReference>
<gene>
    <name evidence="1" type="ORF">NSPZN2_50210</name>
</gene>